<accession>A0A9W4D3Y1</accession>
<reference evidence="1" key="1">
    <citation type="submission" date="2020-10" db="EMBL/GenBank/DDBJ databases">
        <authorList>
            <person name="Muller C M."/>
        </authorList>
    </citation>
    <scope>NUCLEOTIDE SEQUENCE</scope>
    <source>
        <strain evidence="1">THUN-12</strain>
    </source>
</reference>
<organism evidence="1 2">
    <name type="scientific">Blumeria graminis f. sp. triticale</name>
    <dbReference type="NCBI Taxonomy" id="1689686"/>
    <lineage>
        <taxon>Eukaryota</taxon>
        <taxon>Fungi</taxon>
        <taxon>Dikarya</taxon>
        <taxon>Ascomycota</taxon>
        <taxon>Pezizomycotina</taxon>
        <taxon>Leotiomycetes</taxon>
        <taxon>Erysiphales</taxon>
        <taxon>Erysiphaceae</taxon>
        <taxon>Blumeria</taxon>
    </lineage>
</organism>
<dbReference type="EMBL" id="CAJHIT010000004">
    <property type="protein sequence ID" value="CAD6500865.1"/>
    <property type="molecule type" value="Genomic_DNA"/>
</dbReference>
<proteinExistence type="predicted"/>
<dbReference type="AlphaFoldDB" id="A0A9W4D3Y1"/>
<evidence type="ECO:0000313" key="1">
    <source>
        <dbReference type="EMBL" id="CAD6500865.1"/>
    </source>
</evidence>
<sequence>MLGIPIFWGTMPLHKQLALHPVVPSMTISSSPLHPRDLPSTISWGQFDWTFCMRLRFPPSNSRVNSLKGMLPR</sequence>
<dbReference type="Proteomes" id="UP000683417">
    <property type="component" value="Unassembled WGS sequence"/>
</dbReference>
<protein>
    <submittedName>
        <fullName evidence="1">BgTH12-06570</fullName>
    </submittedName>
</protein>
<name>A0A9W4D3Y1_BLUGR</name>
<comment type="caution">
    <text evidence="1">The sequence shown here is derived from an EMBL/GenBank/DDBJ whole genome shotgun (WGS) entry which is preliminary data.</text>
</comment>
<gene>
    <name evidence="1" type="ORF">BGTH12_LOCUS2223</name>
</gene>
<evidence type="ECO:0000313" key="2">
    <source>
        <dbReference type="Proteomes" id="UP000683417"/>
    </source>
</evidence>